<sequence length="298" mass="33000">MDTPDFQQLRLFLQVARAKSFTQAADAVSLSVSTVSQRVGALEKQLGVRLLNRTTRSVSLTEAGAQLLEKITPLLEELETSLHSVAAATVEASGTLRLNVPSTASRMVLQPLLQGFLRKHPGINLEVAVDNALVDIVAQGFDAGIRYDHVLAEDMVVIPVARQLRFVIVATPGYLLGRTPPTHPHDLLQHECVNYRSAQTGLMHRWDFEKDGKPLRVTVKGRLATNDIELMIRGALDGFGFAYVARSSVEPQLQSGQLVEVLGDWITHSALYLYYFNRSNTPKKLRVFIDYLQEQLGA</sequence>
<keyword evidence="3" id="KW-0238">DNA-binding</keyword>
<dbReference type="Gene3D" id="3.40.190.290">
    <property type="match status" value="1"/>
</dbReference>
<organism evidence="6 7">
    <name type="scientific">Pseudomonas fluorescens</name>
    <dbReference type="NCBI Taxonomy" id="294"/>
    <lineage>
        <taxon>Bacteria</taxon>
        <taxon>Pseudomonadati</taxon>
        <taxon>Pseudomonadota</taxon>
        <taxon>Gammaproteobacteria</taxon>
        <taxon>Pseudomonadales</taxon>
        <taxon>Pseudomonadaceae</taxon>
        <taxon>Pseudomonas</taxon>
    </lineage>
</organism>
<dbReference type="SUPFAM" id="SSF46785">
    <property type="entry name" value="Winged helix' DNA-binding domain"/>
    <property type="match status" value="1"/>
</dbReference>
<dbReference type="GO" id="GO:0003677">
    <property type="term" value="F:DNA binding"/>
    <property type="evidence" value="ECO:0007669"/>
    <property type="project" value="UniProtKB-KW"/>
</dbReference>
<dbReference type="PROSITE" id="PS50931">
    <property type="entry name" value="HTH_LYSR"/>
    <property type="match status" value="1"/>
</dbReference>
<keyword evidence="4" id="KW-0804">Transcription</keyword>
<dbReference type="InterPro" id="IPR058163">
    <property type="entry name" value="LysR-type_TF_proteobact-type"/>
</dbReference>
<dbReference type="Pfam" id="PF03466">
    <property type="entry name" value="LysR_substrate"/>
    <property type="match status" value="1"/>
</dbReference>
<dbReference type="InterPro" id="IPR036390">
    <property type="entry name" value="WH_DNA-bd_sf"/>
</dbReference>
<dbReference type="InterPro" id="IPR005119">
    <property type="entry name" value="LysR_subst-bd"/>
</dbReference>
<proteinExistence type="inferred from homology"/>
<accession>A0A1T2Z7B5</accession>
<dbReference type="InterPro" id="IPR000847">
    <property type="entry name" value="LysR_HTH_N"/>
</dbReference>
<dbReference type="Pfam" id="PF00126">
    <property type="entry name" value="HTH_1"/>
    <property type="match status" value="1"/>
</dbReference>
<dbReference type="GO" id="GO:0003700">
    <property type="term" value="F:DNA-binding transcription factor activity"/>
    <property type="evidence" value="ECO:0007669"/>
    <property type="project" value="InterPro"/>
</dbReference>
<dbReference type="InterPro" id="IPR036388">
    <property type="entry name" value="WH-like_DNA-bd_sf"/>
</dbReference>
<evidence type="ECO:0000256" key="4">
    <source>
        <dbReference type="ARBA" id="ARBA00023163"/>
    </source>
</evidence>
<dbReference type="Gene3D" id="1.10.10.10">
    <property type="entry name" value="Winged helix-like DNA-binding domain superfamily/Winged helix DNA-binding domain"/>
    <property type="match status" value="1"/>
</dbReference>
<dbReference type="OrthoDB" id="9813056at2"/>
<evidence type="ECO:0000313" key="7">
    <source>
        <dbReference type="Proteomes" id="UP000190965"/>
    </source>
</evidence>
<evidence type="ECO:0000259" key="5">
    <source>
        <dbReference type="PROSITE" id="PS50931"/>
    </source>
</evidence>
<dbReference type="RefSeq" id="WP_078738585.1">
    <property type="nucleotide sequence ID" value="NZ_MSDF01000007.1"/>
</dbReference>
<comment type="similarity">
    <text evidence="1">Belongs to the LysR transcriptional regulatory family.</text>
</comment>
<evidence type="ECO:0000313" key="6">
    <source>
        <dbReference type="EMBL" id="OPA99793.1"/>
    </source>
</evidence>
<comment type="caution">
    <text evidence="6">The sequence shown here is derived from an EMBL/GenBank/DDBJ whole genome shotgun (WGS) entry which is preliminary data.</text>
</comment>
<gene>
    <name evidence="6" type="ORF">BFW87_03505</name>
</gene>
<dbReference type="SUPFAM" id="SSF53850">
    <property type="entry name" value="Periplasmic binding protein-like II"/>
    <property type="match status" value="1"/>
</dbReference>
<reference evidence="6 7" key="1">
    <citation type="submission" date="2016-12" db="EMBL/GenBank/DDBJ databases">
        <title>Draft genome sequences of seven strains of Pseudomonas fluorescens that produce 4-formylaminooxyvinylglycine.</title>
        <authorList>
            <person name="Okrent R.A."/>
            <person name="Manning V.A."/>
            <person name="Trippe K.M."/>
        </authorList>
    </citation>
    <scope>NUCLEOTIDE SEQUENCE [LARGE SCALE GENOMIC DNA]</scope>
    <source>
        <strain evidence="6 7">P5A</strain>
    </source>
</reference>
<feature type="domain" description="HTH lysR-type" evidence="5">
    <location>
        <begin position="4"/>
        <end position="61"/>
    </location>
</feature>
<dbReference type="EMBL" id="MSDF01000007">
    <property type="protein sequence ID" value="OPA99793.1"/>
    <property type="molecule type" value="Genomic_DNA"/>
</dbReference>
<dbReference type="PANTHER" id="PTHR30537:SF5">
    <property type="entry name" value="HTH-TYPE TRANSCRIPTIONAL ACTIVATOR TTDR-RELATED"/>
    <property type="match status" value="1"/>
</dbReference>
<dbReference type="FunFam" id="1.10.10.10:FF:000001">
    <property type="entry name" value="LysR family transcriptional regulator"/>
    <property type="match status" value="1"/>
</dbReference>
<dbReference type="AlphaFoldDB" id="A0A1T2Z7B5"/>
<evidence type="ECO:0000256" key="1">
    <source>
        <dbReference type="ARBA" id="ARBA00009437"/>
    </source>
</evidence>
<dbReference type="PANTHER" id="PTHR30537">
    <property type="entry name" value="HTH-TYPE TRANSCRIPTIONAL REGULATOR"/>
    <property type="match status" value="1"/>
</dbReference>
<dbReference type="Proteomes" id="UP000190965">
    <property type="component" value="Unassembled WGS sequence"/>
</dbReference>
<dbReference type="CDD" id="cd08474">
    <property type="entry name" value="PBP2_CrgA_like_5"/>
    <property type="match status" value="1"/>
</dbReference>
<evidence type="ECO:0000256" key="2">
    <source>
        <dbReference type="ARBA" id="ARBA00023015"/>
    </source>
</evidence>
<keyword evidence="2" id="KW-0805">Transcription regulation</keyword>
<name>A0A1T2Z7B5_PSEFL</name>
<protein>
    <submittedName>
        <fullName evidence="6">LysR family transcriptional regulator</fullName>
    </submittedName>
</protein>
<evidence type="ECO:0000256" key="3">
    <source>
        <dbReference type="ARBA" id="ARBA00023125"/>
    </source>
</evidence>